<evidence type="ECO:0000256" key="6">
    <source>
        <dbReference type="HAMAP-Rule" id="MF_00163"/>
    </source>
</evidence>
<evidence type="ECO:0000313" key="7">
    <source>
        <dbReference type="EMBL" id="MFC1404649.1"/>
    </source>
</evidence>
<comment type="catalytic activity">
    <reaction evidence="6">
        <text>N-terminal N-formyl-L-methionyl-[peptide] + H2O = N-terminal L-methionyl-[peptide] + formate</text>
        <dbReference type="Rhea" id="RHEA:24420"/>
        <dbReference type="Rhea" id="RHEA-COMP:10639"/>
        <dbReference type="Rhea" id="RHEA-COMP:10640"/>
        <dbReference type="ChEBI" id="CHEBI:15377"/>
        <dbReference type="ChEBI" id="CHEBI:15740"/>
        <dbReference type="ChEBI" id="CHEBI:49298"/>
        <dbReference type="ChEBI" id="CHEBI:64731"/>
        <dbReference type="EC" id="3.5.1.88"/>
    </reaction>
</comment>
<evidence type="ECO:0000256" key="4">
    <source>
        <dbReference type="ARBA" id="ARBA00022917"/>
    </source>
</evidence>
<evidence type="ECO:0000313" key="8">
    <source>
        <dbReference type="Proteomes" id="UP001592528"/>
    </source>
</evidence>
<keyword evidence="4 6" id="KW-0648">Protein biosynthesis</keyword>
<evidence type="ECO:0000256" key="5">
    <source>
        <dbReference type="ARBA" id="ARBA00023004"/>
    </source>
</evidence>
<reference evidence="7 8" key="1">
    <citation type="submission" date="2024-09" db="EMBL/GenBank/DDBJ databases">
        <authorList>
            <person name="Lee S.D."/>
        </authorList>
    </citation>
    <scope>NUCLEOTIDE SEQUENCE [LARGE SCALE GENOMIC DNA]</scope>
    <source>
        <strain evidence="7 8">N1-5</strain>
    </source>
</reference>
<protein>
    <recommendedName>
        <fullName evidence="6">Peptide deformylase</fullName>
        <shortName evidence="6">PDF</shortName>
        <ecNumber evidence="6">3.5.1.88</ecNumber>
    </recommendedName>
    <alternativeName>
        <fullName evidence="6">Polypeptide deformylase</fullName>
    </alternativeName>
</protein>
<dbReference type="NCBIfam" id="NF001159">
    <property type="entry name" value="PRK00150.1-3"/>
    <property type="match status" value="1"/>
</dbReference>
<feature type="binding site" evidence="6">
    <location>
        <position position="130"/>
    </location>
    <ligand>
        <name>Fe cation</name>
        <dbReference type="ChEBI" id="CHEBI:24875"/>
    </ligand>
</feature>
<keyword evidence="3 6" id="KW-0378">Hydrolase</keyword>
<feature type="binding site" evidence="6">
    <location>
        <position position="134"/>
    </location>
    <ligand>
        <name>Fe cation</name>
        <dbReference type="ChEBI" id="CHEBI:24875"/>
    </ligand>
</feature>
<comment type="caution">
    <text evidence="7">The sequence shown here is derived from an EMBL/GenBank/DDBJ whole genome shotgun (WGS) entry which is preliminary data.</text>
</comment>
<dbReference type="EC" id="3.5.1.88" evidence="6"/>
<proteinExistence type="inferred from homology"/>
<dbReference type="Pfam" id="PF01327">
    <property type="entry name" value="Pep_deformylase"/>
    <property type="match status" value="1"/>
</dbReference>
<dbReference type="PANTHER" id="PTHR10458:SF2">
    <property type="entry name" value="PEPTIDE DEFORMYLASE, MITOCHONDRIAL"/>
    <property type="match status" value="1"/>
</dbReference>
<comment type="similarity">
    <text evidence="1 6">Belongs to the polypeptide deformylase family.</text>
</comment>
<comment type="cofactor">
    <cofactor evidence="6">
        <name>Fe(2+)</name>
        <dbReference type="ChEBI" id="CHEBI:29033"/>
    </cofactor>
    <text evidence="6">Binds 1 Fe(2+) ion.</text>
</comment>
<keyword evidence="5 6" id="KW-0408">Iron</keyword>
<sequence>MAIQPIRIFGDPVLRLTAQPVTVFDKELRTLVADLTETMKDAPGSGLAAPQIGVSLRVFTYHVDGVVGHLINPRLDLTEEEQDGPEGCLSLPGLTFDCKRAYGVVAKGFNEYGDPVTVEGTQLLARCIQHETDHLDGIIFIDRLDREQRKAALRAVREAEWAGDSAPQVKVSPHSTFGRAL</sequence>
<dbReference type="EMBL" id="JBHEZZ010000016">
    <property type="protein sequence ID" value="MFC1404649.1"/>
    <property type="molecule type" value="Genomic_DNA"/>
</dbReference>
<dbReference type="PIRSF" id="PIRSF004749">
    <property type="entry name" value="Pep_def"/>
    <property type="match status" value="1"/>
</dbReference>
<dbReference type="RefSeq" id="WP_030248841.1">
    <property type="nucleotide sequence ID" value="NZ_JBHEZZ010000016.1"/>
</dbReference>
<comment type="function">
    <text evidence="6">Removes the formyl group from the N-terminal Met of newly synthesized proteins. Requires at least a dipeptide for an efficient rate of reaction. N-terminal L-methionine is a prerequisite for activity but the enzyme has broad specificity at other positions.</text>
</comment>
<organism evidence="7 8">
    <name type="scientific">Streptacidiphilus cavernicola</name>
    <dbReference type="NCBI Taxonomy" id="3342716"/>
    <lineage>
        <taxon>Bacteria</taxon>
        <taxon>Bacillati</taxon>
        <taxon>Actinomycetota</taxon>
        <taxon>Actinomycetes</taxon>
        <taxon>Kitasatosporales</taxon>
        <taxon>Streptomycetaceae</taxon>
        <taxon>Streptacidiphilus</taxon>
    </lineage>
</organism>
<evidence type="ECO:0000256" key="3">
    <source>
        <dbReference type="ARBA" id="ARBA00022801"/>
    </source>
</evidence>
<gene>
    <name evidence="6 7" type="primary">def</name>
    <name evidence="7" type="ORF">ACEZDJ_25475</name>
</gene>
<dbReference type="Gene3D" id="3.90.45.10">
    <property type="entry name" value="Peptide deformylase"/>
    <property type="match status" value="1"/>
</dbReference>
<dbReference type="SUPFAM" id="SSF56420">
    <property type="entry name" value="Peptide deformylase"/>
    <property type="match status" value="1"/>
</dbReference>
<dbReference type="PRINTS" id="PR01576">
    <property type="entry name" value="PDEFORMYLASE"/>
</dbReference>
<dbReference type="Proteomes" id="UP001592528">
    <property type="component" value="Unassembled WGS sequence"/>
</dbReference>
<dbReference type="InterPro" id="IPR023635">
    <property type="entry name" value="Peptide_deformylase"/>
</dbReference>
<accession>A0ABV6UT55</accession>
<feature type="binding site" evidence="6">
    <location>
        <position position="88"/>
    </location>
    <ligand>
        <name>Fe cation</name>
        <dbReference type="ChEBI" id="CHEBI:24875"/>
    </ligand>
</feature>
<dbReference type="InterPro" id="IPR036821">
    <property type="entry name" value="Peptide_deformylase_sf"/>
</dbReference>
<dbReference type="CDD" id="cd00487">
    <property type="entry name" value="Pep_deformylase"/>
    <property type="match status" value="1"/>
</dbReference>
<evidence type="ECO:0000256" key="1">
    <source>
        <dbReference type="ARBA" id="ARBA00010759"/>
    </source>
</evidence>
<keyword evidence="2 6" id="KW-0479">Metal-binding</keyword>
<evidence type="ECO:0000256" key="2">
    <source>
        <dbReference type="ARBA" id="ARBA00022723"/>
    </source>
</evidence>
<dbReference type="GO" id="GO:0042586">
    <property type="term" value="F:peptide deformylase activity"/>
    <property type="evidence" value="ECO:0007669"/>
    <property type="project" value="UniProtKB-EC"/>
</dbReference>
<name>A0ABV6UT55_9ACTN</name>
<feature type="active site" evidence="6">
    <location>
        <position position="131"/>
    </location>
</feature>
<keyword evidence="8" id="KW-1185">Reference proteome</keyword>
<dbReference type="HAMAP" id="MF_00163">
    <property type="entry name" value="Pep_deformylase"/>
    <property type="match status" value="1"/>
</dbReference>
<dbReference type="PANTHER" id="PTHR10458">
    <property type="entry name" value="PEPTIDE DEFORMYLASE"/>
    <property type="match status" value="1"/>
</dbReference>
<dbReference type="NCBIfam" id="TIGR00079">
    <property type="entry name" value="pept_deformyl"/>
    <property type="match status" value="1"/>
</dbReference>